<name>A0A2P5EYT2_TREOI</name>
<gene>
    <name evidence="1" type="ORF">TorRG33x02_135460</name>
</gene>
<dbReference type="InParanoid" id="A0A2P5EYT2"/>
<proteinExistence type="predicted"/>
<dbReference type="OrthoDB" id="10354370at2759"/>
<dbReference type="EMBL" id="JXTC01000081">
    <property type="protein sequence ID" value="PON90689.1"/>
    <property type="molecule type" value="Genomic_DNA"/>
</dbReference>
<evidence type="ECO:0000313" key="2">
    <source>
        <dbReference type="Proteomes" id="UP000237000"/>
    </source>
</evidence>
<organism evidence="1 2">
    <name type="scientific">Trema orientale</name>
    <name type="common">Charcoal tree</name>
    <name type="synonym">Celtis orientalis</name>
    <dbReference type="NCBI Taxonomy" id="63057"/>
    <lineage>
        <taxon>Eukaryota</taxon>
        <taxon>Viridiplantae</taxon>
        <taxon>Streptophyta</taxon>
        <taxon>Embryophyta</taxon>
        <taxon>Tracheophyta</taxon>
        <taxon>Spermatophyta</taxon>
        <taxon>Magnoliopsida</taxon>
        <taxon>eudicotyledons</taxon>
        <taxon>Gunneridae</taxon>
        <taxon>Pentapetalae</taxon>
        <taxon>rosids</taxon>
        <taxon>fabids</taxon>
        <taxon>Rosales</taxon>
        <taxon>Cannabaceae</taxon>
        <taxon>Trema</taxon>
    </lineage>
</organism>
<keyword evidence="2" id="KW-1185">Reference proteome</keyword>
<sequence>MNLKSTRPGASLVKGSTFNSPNGVIKIKTKNQMNQKLQKSARVKKIMKKLHLVCPNLIFLLPQVKVSPCSHQS</sequence>
<dbReference type="AlphaFoldDB" id="A0A2P5EYT2"/>
<dbReference type="Proteomes" id="UP000237000">
    <property type="component" value="Unassembled WGS sequence"/>
</dbReference>
<evidence type="ECO:0000313" key="1">
    <source>
        <dbReference type="EMBL" id="PON90689.1"/>
    </source>
</evidence>
<comment type="caution">
    <text evidence="1">The sequence shown here is derived from an EMBL/GenBank/DDBJ whole genome shotgun (WGS) entry which is preliminary data.</text>
</comment>
<protein>
    <submittedName>
        <fullName evidence="1">Uncharacterized protein</fullName>
    </submittedName>
</protein>
<accession>A0A2P5EYT2</accession>
<reference evidence="2" key="1">
    <citation type="submission" date="2016-06" db="EMBL/GenBank/DDBJ databases">
        <title>Parallel loss of symbiosis genes in relatives of nitrogen-fixing non-legume Parasponia.</title>
        <authorList>
            <person name="Van Velzen R."/>
            <person name="Holmer R."/>
            <person name="Bu F."/>
            <person name="Rutten L."/>
            <person name="Van Zeijl A."/>
            <person name="Liu W."/>
            <person name="Santuari L."/>
            <person name="Cao Q."/>
            <person name="Sharma T."/>
            <person name="Shen D."/>
            <person name="Roswanjaya Y."/>
            <person name="Wardhani T."/>
            <person name="Kalhor M.S."/>
            <person name="Jansen J."/>
            <person name="Van den Hoogen J."/>
            <person name="Gungor B."/>
            <person name="Hartog M."/>
            <person name="Hontelez J."/>
            <person name="Verver J."/>
            <person name="Yang W.-C."/>
            <person name="Schijlen E."/>
            <person name="Repin R."/>
            <person name="Schilthuizen M."/>
            <person name="Schranz E."/>
            <person name="Heidstra R."/>
            <person name="Miyata K."/>
            <person name="Fedorova E."/>
            <person name="Kohlen W."/>
            <person name="Bisseling T."/>
            <person name="Smit S."/>
            <person name="Geurts R."/>
        </authorList>
    </citation>
    <scope>NUCLEOTIDE SEQUENCE [LARGE SCALE GENOMIC DNA]</scope>
    <source>
        <strain evidence="2">cv. RG33-2</strain>
    </source>
</reference>